<dbReference type="GO" id="GO:0016407">
    <property type="term" value="F:acetyltransferase activity"/>
    <property type="evidence" value="ECO:0007669"/>
    <property type="project" value="InterPro"/>
</dbReference>
<gene>
    <name evidence="2" type="primary">NAT1_1</name>
    <name evidence="2" type="ORF">BG006_006709</name>
</gene>
<evidence type="ECO:0000313" key="3">
    <source>
        <dbReference type="Proteomes" id="UP000696485"/>
    </source>
</evidence>
<dbReference type="SUPFAM" id="SSF54001">
    <property type="entry name" value="Cysteine proteinases"/>
    <property type="match status" value="2"/>
</dbReference>
<dbReference type="Gene3D" id="3.30.2140.20">
    <property type="match status" value="2"/>
</dbReference>
<dbReference type="PANTHER" id="PTHR11786">
    <property type="entry name" value="N-HYDROXYARYLAMINE O-ACETYLTRANSFERASE"/>
    <property type="match status" value="1"/>
</dbReference>
<reference evidence="2" key="1">
    <citation type="journal article" date="2020" name="Fungal Divers.">
        <title>Resolving the Mortierellaceae phylogeny through synthesis of multi-gene phylogenetics and phylogenomics.</title>
        <authorList>
            <person name="Vandepol N."/>
            <person name="Liber J."/>
            <person name="Desiro A."/>
            <person name="Na H."/>
            <person name="Kennedy M."/>
            <person name="Barry K."/>
            <person name="Grigoriev I.V."/>
            <person name="Miller A.N."/>
            <person name="O'Donnell K."/>
            <person name="Stajich J.E."/>
            <person name="Bonito G."/>
        </authorList>
    </citation>
    <scope>NUCLEOTIDE SEQUENCE</scope>
    <source>
        <strain evidence="2">NVP1</strain>
    </source>
</reference>
<evidence type="ECO:0000313" key="2">
    <source>
        <dbReference type="EMBL" id="KAF9330340.1"/>
    </source>
</evidence>
<dbReference type="PANTHER" id="PTHR11786:SF0">
    <property type="entry name" value="ARYLAMINE N-ACETYLTRANSFERASE 4-RELATED"/>
    <property type="match status" value="1"/>
</dbReference>
<comment type="caution">
    <text evidence="2">The sequence shown here is derived from an EMBL/GenBank/DDBJ whole genome shotgun (WGS) entry which is preliminary data.</text>
</comment>
<organism evidence="2 3">
    <name type="scientific">Podila minutissima</name>
    <dbReference type="NCBI Taxonomy" id="64525"/>
    <lineage>
        <taxon>Eukaryota</taxon>
        <taxon>Fungi</taxon>
        <taxon>Fungi incertae sedis</taxon>
        <taxon>Mucoromycota</taxon>
        <taxon>Mortierellomycotina</taxon>
        <taxon>Mortierellomycetes</taxon>
        <taxon>Mortierellales</taxon>
        <taxon>Mortierellaceae</taxon>
        <taxon>Podila</taxon>
    </lineage>
</organism>
<dbReference type="InterPro" id="IPR038765">
    <property type="entry name" value="Papain-like_cys_pep_sf"/>
</dbReference>
<dbReference type="InterPro" id="IPR053710">
    <property type="entry name" value="Arylamine_NAT_domain_sf"/>
</dbReference>
<accession>A0A9P5SIY2</accession>
<protein>
    <submittedName>
        <fullName evidence="2">N-terminal acetyltransferase</fullName>
    </submittedName>
</protein>
<name>A0A9P5SIY2_9FUNG</name>
<dbReference type="AlphaFoldDB" id="A0A9P5SIY2"/>
<proteinExistence type="inferred from homology"/>
<dbReference type="InterPro" id="IPR001447">
    <property type="entry name" value="Arylamine_N-AcTrfase"/>
</dbReference>
<sequence length="463" mass="53866">MTIQDDEHYTQEQIFAILRRINYPLEKPDVLPEPTLETLRELEYRCVTSIPFETLSLRTTPARGVDISLEAIFDRVVSKRRGGWCFSLNKLAYELLRGIGFTVQFTLARVCKPLHYTDPIRYGGLTHRVSIVRFADESKYVFDIGFGATSFYPLKLEKGFQVEFFGHKRRINKVIHNKHEPDILGNPTVEHWRVEEYLGNDDDGNEKWTPCYAFNETQYYDPDCTVGNFYSNFAPLSPFLKSFWVMQATLDGTYLLLLGRDFKVRSSKGDIKKIIIETEQQRLDILKEYYGIELTEEEWEYHDQKIENPNVLPEPILDTLRELQYRCVTSVPFETLSLRLTKSRSVDISAQGVFDRIVNQGRGGCFFSLNRFAHELLKGLGYTVQFTLARVCEPTNRTDPIVAGAMTHRLSIVRFEDETKYIFDIGFGNTHFYPIELRDGAEIEFFGHRRRIYKALQHPNVIP</sequence>
<dbReference type="Proteomes" id="UP000696485">
    <property type="component" value="Unassembled WGS sequence"/>
</dbReference>
<dbReference type="Pfam" id="PF00797">
    <property type="entry name" value="Acetyltransf_2"/>
    <property type="match status" value="2"/>
</dbReference>
<keyword evidence="3" id="KW-1185">Reference proteome</keyword>
<dbReference type="EMBL" id="JAAAUY010000404">
    <property type="protein sequence ID" value="KAF9330340.1"/>
    <property type="molecule type" value="Genomic_DNA"/>
</dbReference>
<comment type="similarity">
    <text evidence="1">Belongs to the arylamine N-acetyltransferase family.</text>
</comment>
<evidence type="ECO:0000256" key="1">
    <source>
        <dbReference type="ARBA" id="ARBA00006547"/>
    </source>
</evidence>